<name>A0AAV8Y753_9CUCU</name>
<reference evidence="1" key="1">
    <citation type="journal article" date="2023" name="Insect Mol. Biol.">
        <title>Genome sequencing provides insights into the evolution of gene families encoding plant cell wall-degrading enzymes in longhorned beetles.</title>
        <authorList>
            <person name="Shin N.R."/>
            <person name="Okamura Y."/>
            <person name="Kirsch R."/>
            <person name="Pauchet Y."/>
        </authorList>
    </citation>
    <scope>NUCLEOTIDE SEQUENCE</scope>
    <source>
        <strain evidence="1">RBIC_L_NR</strain>
    </source>
</reference>
<evidence type="ECO:0000313" key="2">
    <source>
        <dbReference type="Proteomes" id="UP001162156"/>
    </source>
</evidence>
<proteinExistence type="predicted"/>
<accession>A0AAV8Y753</accession>
<comment type="caution">
    <text evidence="1">The sequence shown here is derived from an EMBL/GenBank/DDBJ whole genome shotgun (WGS) entry which is preliminary data.</text>
</comment>
<dbReference type="Proteomes" id="UP001162156">
    <property type="component" value="Unassembled WGS sequence"/>
</dbReference>
<evidence type="ECO:0000313" key="1">
    <source>
        <dbReference type="EMBL" id="KAJ8947333.1"/>
    </source>
</evidence>
<keyword evidence="2" id="KW-1185">Reference proteome</keyword>
<organism evidence="1 2">
    <name type="scientific">Rhamnusium bicolor</name>
    <dbReference type="NCBI Taxonomy" id="1586634"/>
    <lineage>
        <taxon>Eukaryota</taxon>
        <taxon>Metazoa</taxon>
        <taxon>Ecdysozoa</taxon>
        <taxon>Arthropoda</taxon>
        <taxon>Hexapoda</taxon>
        <taxon>Insecta</taxon>
        <taxon>Pterygota</taxon>
        <taxon>Neoptera</taxon>
        <taxon>Endopterygota</taxon>
        <taxon>Coleoptera</taxon>
        <taxon>Polyphaga</taxon>
        <taxon>Cucujiformia</taxon>
        <taxon>Chrysomeloidea</taxon>
        <taxon>Cerambycidae</taxon>
        <taxon>Lepturinae</taxon>
        <taxon>Rhagiini</taxon>
        <taxon>Rhamnusium</taxon>
    </lineage>
</organism>
<dbReference type="EMBL" id="JANEYF010002382">
    <property type="protein sequence ID" value="KAJ8947333.1"/>
    <property type="molecule type" value="Genomic_DNA"/>
</dbReference>
<sequence>MTRKRKQAYHFKEGDLVLVRSEAPSTGTSRKLSPKYRGPYEVVKCVGNDRYLIQDIEGEQQSARLYKGIVAVDRLKPVKYESANKSEQPNI</sequence>
<gene>
    <name evidence="1" type="ORF">NQ314_008637</name>
</gene>
<dbReference type="AlphaFoldDB" id="A0AAV8Y753"/>
<protein>
    <submittedName>
        <fullName evidence="1">Uncharacterized protein</fullName>
    </submittedName>
</protein>